<reference evidence="13 14" key="1">
    <citation type="submission" date="2020-08" db="EMBL/GenBank/DDBJ databases">
        <title>A Genomic Blueprint of the Chicken Gut Microbiome.</title>
        <authorList>
            <person name="Gilroy R."/>
            <person name="Ravi A."/>
            <person name="Getino M."/>
            <person name="Pursley I."/>
            <person name="Horton D.L."/>
            <person name="Alikhan N.-F."/>
            <person name="Baker D."/>
            <person name="Gharbi K."/>
            <person name="Hall N."/>
            <person name="Watson M."/>
            <person name="Adriaenssens E.M."/>
            <person name="Foster-Nyarko E."/>
            <person name="Jarju S."/>
            <person name="Secka A."/>
            <person name="Antonio M."/>
            <person name="Oren A."/>
            <person name="Chaudhuri R."/>
            <person name="La Ragione R.M."/>
            <person name="Hildebrand F."/>
            <person name="Pallen M.J."/>
        </authorList>
    </citation>
    <scope>NUCLEOTIDE SEQUENCE [LARGE SCALE GENOMIC DNA]</scope>
    <source>
        <strain evidence="13 14">Sa3CUA8</strain>
    </source>
</reference>
<comment type="caution">
    <text evidence="13">The sequence shown here is derived from an EMBL/GenBank/DDBJ whole genome shotgun (WGS) entry which is preliminary data.</text>
</comment>
<name>A0ABR8PJR4_9BACL</name>
<dbReference type="Gene3D" id="3.90.190.20">
    <property type="entry name" value="Mur ligase, C-terminal domain"/>
    <property type="match status" value="1"/>
</dbReference>
<dbReference type="EC" id="6.3.2.17" evidence="2"/>
<comment type="catalytic activity">
    <reaction evidence="9">
        <text>(6S)-5,6,7,8-tetrahydrofolyl-(gamma-L-Glu)(n) + L-glutamate + ATP = (6S)-5,6,7,8-tetrahydrofolyl-(gamma-L-Glu)(n+1) + ADP + phosphate + H(+)</text>
        <dbReference type="Rhea" id="RHEA:10580"/>
        <dbReference type="Rhea" id="RHEA-COMP:14738"/>
        <dbReference type="Rhea" id="RHEA-COMP:14740"/>
        <dbReference type="ChEBI" id="CHEBI:15378"/>
        <dbReference type="ChEBI" id="CHEBI:29985"/>
        <dbReference type="ChEBI" id="CHEBI:30616"/>
        <dbReference type="ChEBI" id="CHEBI:43474"/>
        <dbReference type="ChEBI" id="CHEBI:141005"/>
        <dbReference type="ChEBI" id="CHEBI:456216"/>
        <dbReference type="EC" id="6.3.2.17"/>
    </reaction>
</comment>
<dbReference type="Pfam" id="PF02875">
    <property type="entry name" value="Mur_ligase_C"/>
    <property type="match status" value="1"/>
</dbReference>
<keyword evidence="14" id="KW-1185">Reference proteome</keyword>
<protein>
    <recommendedName>
        <fullName evidence="2">tetrahydrofolate synthase</fullName>
        <ecNumber evidence="2">6.3.2.17</ecNumber>
    </recommendedName>
    <alternativeName>
        <fullName evidence="8">Tetrahydrofolylpolyglutamate synthase</fullName>
    </alternativeName>
</protein>
<dbReference type="Proteomes" id="UP000659496">
    <property type="component" value="Unassembled WGS sequence"/>
</dbReference>
<dbReference type="NCBIfam" id="TIGR01499">
    <property type="entry name" value="folC"/>
    <property type="match status" value="1"/>
</dbReference>
<comment type="similarity">
    <text evidence="1 10">Belongs to the folylpolyglutamate synthase family.</text>
</comment>
<evidence type="ECO:0000259" key="12">
    <source>
        <dbReference type="Pfam" id="PF08245"/>
    </source>
</evidence>
<feature type="domain" description="Mur ligase C-terminal" evidence="11">
    <location>
        <begin position="284"/>
        <end position="372"/>
    </location>
</feature>
<dbReference type="InterPro" id="IPR018109">
    <property type="entry name" value="Folylpolyglutamate_synth_CS"/>
</dbReference>
<dbReference type="PIRSF" id="PIRSF001563">
    <property type="entry name" value="Folylpolyglu_synth"/>
    <property type="match status" value="1"/>
</dbReference>
<sequence length="407" mass="44193">MIPKLDEYKKRERITSDDEIKPGLAAIEHAMHVLGSPQVNLRAIHVAGTNGKGSTICFMESILREAGISTGVFASPAMVDIHDQIRIDGQNISEAQLTTSFQTLKDAGLDGKLTDFELLTAAAYVTFNRLKPNVVLIECGMGGRFDSTNVITPVATVISSIAKDHVGFLGDSIEQIAWHKTGIFKKGVPAVCGQLLEEAEKVAEKVAAEVGSEILIYGQDFRMKEGTPEQFQGSLQLALPNRKMKGPHQAINAAVAIEALLKAGLHLPAEAIQTGIANAQLSYRFEEVAPGVFFDGAHNPAAAVMLRRTIQEQFPGEKVDFVIGMMANKEINATLNELIPVAQSFTFLDFEVPGAASAQSLYEQCEFGNKKVTKEDYASIILSKDLLRKKIVSGSLYLLNSLRTHIL</sequence>
<dbReference type="InterPro" id="IPR013221">
    <property type="entry name" value="Mur_ligase_cen"/>
</dbReference>
<evidence type="ECO:0000256" key="10">
    <source>
        <dbReference type="PIRNR" id="PIRNR001563"/>
    </source>
</evidence>
<evidence type="ECO:0000313" key="14">
    <source>
        <dbReference type="Proteomes" id="UP000659496"/>
    </source>
</evidence>
<evidence type="ECO:0000256" key="6">
    <source>
        <dbReference type="ARBA" id="ARBA00022840"/>
    </source>
</evidence>
<dbReference type="Pfam" id="PF08245">
    <property type="entry name" value="Mur_ligase_M"/>
    <property type="match status" value="1"/>
</dbReference>
<evidence type="ECO:0000256" key="2">
    <source>
        <dbReference type="ARBA" id="ARBA00013025"/>
    </source>
</evidence>
<evidence type="ECO:0000256" key="5">
    <source>
        <dbReference type="ARBA" id="ARBA00022741"/>
    </source>
</evidence>
<dbReference type="SUPFAM" id="SSF53623">
    <property type="entry name" value="MurD-like peptide ligases, catalytic domain"/>
    <property type="match status" value="1"/>
</dbReference>
<dbReference type="PANTHER" id="PTHR11136:SF0">
    <property type="entry name" value="DIHYDROFOLATE SYNTHETASE-RELATED"/>
    <property type="match status" value="1"/>
</dbReference>
<dbReference type="InterPro" id="IPR001645">
    <property type="entry name" value="Folylpolyglutamate_synth"/>
</dbReference>
<dbReference type="RefSeq" id="WP_191689544.1">
    <property type="nucleotide sequence ID" value="NZ_JACSQY010000005.1"/>
</dbReference>
<keyword evidence="4" id="KW-0479">Metal-binding</keyword>
<evidence type="ECO:0000256" key="3">
    <source>
        <dbReference type="ARBA" id="ARBA00022598"/>
    </source>
</evidence>
<dbReference type="InterPro" id="IPR036615">
    <property type="entry name" value="Mur_ligase_C_dom_sf"/>
</dbReference>
<keyword evidence="3 10" id="KW-0436">Ligase</keyword>
<dbReference type="EMBL" id="JACSQY010000005">
    <property type="protein sequence ID" value="MBD7908401.1"/>
    <property type="molecule type" value="Genomic_DNA"/>
</dbReference>
<dbReference type="PANTHER" id="PTHR11136">
    <property type="entry name" value="FOLYLPOLYGLUTAMATE SYNTHASE-RELATED"/>
    <property type="match status" value="1"/>
</dbReference>
<evidence type="ECO:0000259" key="11">
    <source>
        <dbReference type="Pfam" id="PF02875"/>
    </source>
</evidence>
<feature type="domain" description="Mur ligase central" evidence="12">
    <location>
        <begin position="46"/>
        <end position="258"/>
    </location>
</feature>
<dbReference type="Gene3D" id="3.40.1190.10">
    <property type="entry name" value="Mur-like, catalytic domain"/>
    <property type="match status" value="1"/>
</dbReference>
<dbReference type="SUPFAM" id="SSF53244">
    <property type="entry name" value="MurD-like peptide ligases, peptide-binding domain"/>
    <property type="match status" value="1"/>
</dbReference>
<keyword evidence="5 10" id="KW-0547">Nucleotide-binding</keyword>
<keyword evidence="7" id="KW-0460">Magnesium</keyword>
<organism evidence="13 14">
    <name type="scientific">Sporosarcina gallistercoris</name>
    <dbReference type="NCBI Taxonomy" id="2762245"/>
    <lineage>
        <taxon>Bacteria</taxon>
        <taxon>Bacillati</taxon>
        <taxon>Bacillota</taxon>
        <taxon>Bacilli</taxon>
        <taxon>Bacillales</taxon>
        <taxon>Caryophanaceae</taxon>
        <taxon>Sporosarcina</taxon>
    </lineage>
</organism>
<evidence type="ECO:0000313" key="13">
    <source>
        <dbReference type="EMBL" id="MBD7908401.1"/>
    </source>
</evidence>
<evidence type="ECO:0000256" key="1">
    <source>
        <dbReference type="ARBA" id="ARBA00008276"/>
    </source>
</evidence>
<evidence type="ECO:0000256" key="7">
    <source>
        <dbReference type="ARBA" id="ARBA00022842"/>
    </source>
</evidence>
<keyword evidence="6 10" id="KW-0067">ATP-binding</keyword>
<evidence type="ECO:0000256" key="4">
    <source>
        <dbReference type="ARBA" id="ARBA00022723"/>
    </source>
</evidence>
<dbReference type="InterPro" id="IPR036565">
    <property type="entry name" value="Mur-like_cat_sf"/>
</dbReference>
<gene>
    <name evidence="13" type="ORF">H9659_08670</name>
</gene>
<evidence type="ECO:0000256" key="9">
    <source>
        <dbReference type="ARBA" id="ARBA00047493"/>
    </source>
</evidence>
<dbReference type="InterPro" id="IPR004101">
    <property type="entry name" value="Mur_ligase_C"/>
</dbReference>
<dbReference type="PROSITE" id="PS01012">
    <property type="entry name" value="FOLYLPOLYGLU_SYNT_2"/>
    <property type="match status" value="1"/>
</dbReference>
<accession>A0ABR8PJR4</accession>
<proteinExistence type="inferred from homology"/>
<evidence type="ECO:0000256" key="8">
    <source>
        <dbReference type="ARBA" id="ARBA00030592"/>
    </source>
</evidence>
<dbReference type="PROSITE" id="PS01011">
    <property type="entry name" value="FOLYLPOLYGLU_SYNT_1"/>
    <property type="match status" value="1"/>
</dbReference>